<protein>
    <submittedName>
        <fullName evidence="6">Protein BREVIS RADIX</fullName>
    </submittedName>
</protein>
<proteinExistence type="inferred from homology"/>
<keyword evidence="3" id="KW-0539">Nucleus</keyword>
<feature type="compositionally biased region" description="Polar residues" evidence="4">
    <location>
        <begin position="152"/>
        <end position="165"/>
    </location>
</feature>
<evidence type="ECO:0000313" key="7">
    <source>
        <dbReference type="Proteomes" id="UP001140206"/>
    </source>
</evidence>
<dbReference type="PANTHER" id="PTHR46058:SF4">
    <property type="entry name" value="OS04G0475250 PROTEIN"/>
    <property type="match status" value="1"/>
</dbReference>
<comment type="subcellular location">
    <subcellularLocation>
        <location evidence="1">Nucleus</location>
    </subcellularLocation>
</comment>
<feature type="domain" description="BRX" evidence="5">
    <location>
        <begin position="207"/>
        <end position="262"/>
    </location>
</feature>
<dbReference type="InterPro" id="IPR044532">
    <property type="entry name" value="BRX-like"/>
</dbReference>
<feature type="compositionally biased region" description="Polar residues" evidence="4">
    <location>
        <begin position="173"/>
        <end position="186"/>
    </location>
</feature>
<feature type="domain" description="BRX" evidence="5">
    <location>
        <begin position="92"/>
        <end position="147"/>
    </location>
</feature>
<dbReference type="PROSITE" id="PS51514">
    <property type="entry name" value="BRX"/>
    <property type="match status" value="2"/>
</dbReference>
<evidence type="ECO:0000256" key="1">
    <source>
        <dbReference type="ARBA" id="ARBA00004123"/>
    </source>
</evidence>
<evidence type="ECO:0000313" key="6">
    <source>
        <dbReference type="EMBL" id="KAJ4777687.1"/>
    </source>
</evidence>
<evidence type="ECO:0000256" key="4">
    <source>
        <dbReference type="SAM" id="MobiDB-lite"/>
    </source>
</evidence>
<dbReference type="Proteomes" id="UP001140206">
    <property type="component" value="Chromosome 3"/>
</dbReference>
<sequence length="262" mass="30045">MREMFVTCIPCLRKRGFIKELTNHIKGLSLKVSGVKEQSNPIYQSNQKKIDLNGLLQEEVTKCKEQVHIVTIEEVKDTETVERQDDDEEEVNEWNSEPEPGVFITLVQLPHGGNLLKKISFSKELFDALQAEIWWRTNFEKIVGLYSISEISSAQTPSPSDQENQYGAEESAESSGQGNSCYQWSGSRDDESEEISEKEIDREETAAEWEVEDEPGVYVTLRSLPDGSRELVCVKLMGEKFGQVKSIIWWEENKERLEKLYS</sequence>
<gene>
    <name evidence="6" type="ORF">LUZ62_061944</name>
</gene>
<reference evidence="6" key="1">
    <citation type="submission" date="2022-08" db="EMBL/GenBank/DDBJ databases">
        <authorList>
            <person name="Marques A."/>
        </authorList>
    </citation>
    <scope>NUCLEOTIDE SEQUENCE</scope>
    <source>
        <strain evidence="6">RhyPub2mFocal</strain>
        <tissue evidence="6">Leaves</tissue>
    </source>
</reference>
<dbReference type="GO" id="GO:0005634">
    <property type="term" value="C:nucleus"/>
    <property type="evidence" value="ECO:0007669"/>
    <property type="project" value="UniProtKB-SubCell"/>
</dbReference>
<feature type="region of interest" description="Disordered" evidence="4">
    <location>
        <begin position="152"/>
        <end position="209"/>
    </location>
</feature>
<comment type="caution">
    <text evidence="6">The sequence shown here is derived from an EMBL/GenBank/DDBJ whole genome shotgun (WGS) entry which is preliminary data.</text>
</comment>
<dbReference type="PANTHER" id="PTHR46058">
    <property type="entry name" value="PROTEIN BREVIS RADIX-LIKE 1"/>
    <property type="match status" value="1"/>
</dbReference>
<evidence type="ECO:0000256" key="2">
    <source>
        <dbReference type="ARBA" id="ARBA00009057"/>
    </source>
</evidence>
<dbReference type="InterPro" id="IPR013591">
    <property type="entry name" value="Brevis_radix_dom"/>
</dbReference>
<name>A0AAV8EFZ6_9POAL</name>
<evidence type="ECO:0000259" key="5">
    <source>
        <dbReference type="PROSITE" id="PS51514"/>
    </source>
</evidence>
<dbReference type="Pfam" id="PF08381">
    <property type="entry name" value="BRX"/>
    <property type="match status" value="2"/>
</dbReference>
<dbReference type="EMBL" id="JAMFTS010000003">
    <property type="protein sequence ID" value="KAJ4777687.1"/>
    <property type="molecule type" value="Genomic_DNA"/>
</dbReference>
<feature type="compositionally biased region" description="Basic and acidic residues" evidence="4">
    <location>
        <begin position="195"/>
        <end position="205"/>
    </location>
</feature>
<evidence type="ECO:0000256" key="3">
    <source>
        <dbReference type="ARBA" id="ARBA00023242"/>
    </source>
</evidence>
<dbReference type="AlphaFoldDB" id="A0AAV8EFZ6"/>
<comment type="similarity">
    <text evidence="2">Belongs to the BRX family.</text>
</comment>
<keyword evidence="7" id="KW-1185">Reference proteome</keyword>
<accession>A0AAV8EFZ6</accession>
<organism evidence="6 7">
    <name type="scientific">Rhynchospora pubera</name>
    <dbReference type="NCBI Taxonomy" id="906938"/>
    <lineage>
        <taxon>Eukaryota</taxon>
        <taxon>Viridiplantae</taxon>
        <taxon>Streptophyta</taxon>
        <taxon>Embryophyta</taxon>
        <taxon>Tracheophyta</taxon>
        <taxon>Spermatophyta</taxon>
        <taxon>Magnoliopsida</taxon>
        <taxon>Liliopsida</taxon>
        <taxon>Poales</taxon>
        <taxon>Cyperaceae</taxon>
        <taxon>Cyperoideae</taxon>
        <taxon>Rhynchosporeae</taxon>
        <taxon>Rhynchospora</taxon>
    </lineage>
</organism>